<dbReference type="EMBL" id="CP017707">
    <property type="protein sequence ID" value="AOZ52195.1"/>
    <property type="molecule type" value="Genomic_DNA"/>
</dbReference>
<dbReference type="InterPro" id="IPR014955">
    <property type="entry name" value="DUF1826"/>
</dbReference>
<dbReference type="Proteomes" id="UP000178776">
    <property type="component" value="Chromosome"/>
</dbReference>
<reference evidence="1 2" key="1">
    <citation type="submission" date="2016-10" db="EMBL/GenBank/DDBJ databases">
        <title>Chromobacterium muskegensis sp. nov., an insecticidal bacterium isolated from Sphagnum bogs.</title>
        <authorList>
            <person name="Sparks M.E."/>
            <person name="Blackburn M.B."/>
            <person name="Gundersen-Rindal D.E."/>
            <person name="Mitchell A."/>
            <person name="Farrar R."/>
            <person name="Kuhar D."/>
        </authorList>
    </citation>
    <scope>NUCLEOTIDE SEQUENCE [LARGE SCALE GENOMIC DNA]</scope>
    <source>
        <strain evidence="1 2">21-1</strain>
    </source>
</reference>
<evidence type="ECO:0000313" key="1">
    <source>
        <dbReference type="EMBL" id="AOZ52195.1"/>
    </source>
</evidence>
<organism evidence="1 2">
    <name type="scientific">Chromobacterium vaccinii</name>
    <dbReference type="NCBI Taxonomy" id="1108595"/>
    <lineage>
        <taxon>Bacteria</taxon>
        <taxon>Pseudomonadati</taxon>
        <taxon>Pseudomonadota</taxon>
        <taxon>Betaproteobacteria</taxon>
        <taxon>Neisseriales</taxon>
        <taxon>Chromobacteriaceae</taxon>
        <taxon>Chromobacterium</taxon>
    </lineage>
</organism>
<proteinExistence type="predicted"/>
<evidence type="ECO:0000313" key="2">
    <source>
        <dbReference type="Proteomes" id="UP000178776"/>
    </source>
</evidence>
<accession>A0A1D9LLQ8</accession>
<dbReference type="Pfam" id="PF08856">
    <property type="entry name" value="DUF1826"/>
    <property type="match status" value="1"/>
</dbReference>
<sequence>MTIAANRYASARLSDNLADLAAIFDPNVELCLYRRPPIADIAGYLCRAGRDGLPGLGWRRVLTPGEAVDAPLADLPGREALYADIAWLCDLYATLTGCDRVGARLEVLSGAMCPRFHVDRIGLRLLCCYQGPGTEWLPDAAADRARLGVDTQSGLVRDAAAIGRALPFSVLLLKGAGWPGANGGAIHRSPAPAPGEPRVLLALDAVC</sequence>
<dbReference type="KEGG" id="cvc:BKX93_20765"/>
<dbReference type="RefSeq" id="WP_046157857.1">
    <property type="nucleotide sequence ID" value="NZ_CP017707.1"/>
</dbReference>
<dbReference type="AlphaFoldDB" id="A0A1D9LLQ8"/>
<dbReference type="GeneID" id="68843634"/>
<gene>
    <name evidence="1" type="ORF">BKX93_20765</name>
</gene>
<dbReference type="STRING" id="1108595.BKX93_20765"/>
<protein>
    <recommendedName>
        <fullName evidence="3">DUF1826 domain-containing protein</fullName>
    </recommendedName>
</protein>
<name>A0A1D9LLQ8_9NEIS</name>
<evidence type="ECO:0008006" key="3">
    <source>
        <dbReference type="Google" id="ProtNLM"/>
    </source>
</evidence>